<keyword evidence="5" id="KW-1185">Reference proteome</keyword>
<feature type="transmembrane region" description="Helical" evidence="2">
    <location>
        <begin position="629"/>
        <end position="649"/>
    </location>
</feature>
<dbReference type="InterPro" id="IPR036770">
    <property type="entry name" value="Ankyrin_rpt-contain_sf"/>
</dbReference>
<feature type="region of interest" description="Disordered" evidence="1">
    <location>
        <begin position="173"/>
        <end position="193"/>
    </location>
</feature>
<protein>
    <recommendedName>
        <fullName evidence="3">PGG domain-containing protein</fullName>
    </recommendedName>
</protein>
<evidence type="ECO:0000256" key="2">
    <source>
        <dbReference type="SAM" id="Phobius"/>
    </source>
</evidence>
<keyword evidence="2" id="KW-1133">Transmembrane helix</keyword>
<evidence type="ECO:0000256" key="1">
    <source>
        <dbReference type="SAM" id="MobiDB-lite"/>
    </source>
</evidence>
<feature type="transmembrane region" description="Helical" evidence="2">
    <location>
        <begin position="549"/>
        <end position="575"/>
    </location>
</feature>
<feature type="domain" description="PGG" evidence="3">
    <location>
        <begin position="507"/>
        <end position="616"/>
    </location>
</feature>
<evidence type="ECO:0000313" key="5">
    <source>
        <dbReference type="Proteomes" id="UP001054821"/>
    </source>
</evidence>
<dbReference type="PANTHER" id="PTHR24177:SF215">
    <property type="entry name" value="PGG DOMAIN-CONTAINING PROTEIN"/>
    <property type="match status" value="1"/>
</dbReference>
<evidence type="ECO:0000313" key="4">
    <source>
        <dbReference type="EMBL" id="KAI5312139.1"/>
    </source>
</evidence>
<sequence>MEDMEEMEEMEEMEDEVFIGKALSKCQKPYKWAMYGKWEPLKEFYKNQPDEVVRKLTTDNDTVLHVVAAAGRIDVLRFLIDLIKDTAKLLYVFIIGNNYGNNILHEVAASGNLEAAKILMSEENKVKEKYSSYKSMLAISNSLGETPLYRAAALGHTNLVAYLDSQVKLQQQQDMEQQQQQDKEQQQQDIKKQQEEAMEYHFNRPRDNISILQIAVISQHFETAFWLLKEYPKLGNRKESNGLTSLQLLAQMPYAFEAKFRKSIWKMLIYKWIYPSTDDLEITINQPSQSGCSQNITRWRPIRDMFDEIKNQKCLSKLTRLLVEKDYSWSANATPNINTFTLVCSNKSDDSPQKTSESTLKQAPLLMATCTGISKIVKNMLDSHPQAVEMLDPVTGQNILHMAIKYRRLAIFNILKKSKSITSRLAYRIDIEGNTILHHAAHVSSHPVDVQRSSGPAFQLQEELRWMARVERIMPPHYAMHQNNQGLTAQKLFENRHADVLKSAKLWIKETAQSCSTVAALVATVAYAAAFTAPGGTDNNGVPVLKHSPFFVTFAVSDIISLIFSLTSLCTFLSILTSPFEYENFYWSLPFRLHLGFALLFFSLAATMVTFTAAVVLLIHHQKMWTTSLIYVVALLPVSVFGLSQFPLYDGFCQCVKCISKKIGETIIQLQLSFKRKKEADREEEISML</sequence>
<dbReference type="InterPro" id="IPR002110">
    <property type="entry name" value="Ankyrin_rpt"/>
</dbReference>
<reference evidence="4 5" key="1">
    <citation type="journal article" date="2022" name="G3 (Bethesda)">
        <title>Whole-genome sequence and methylome profiling of the almond [Prunus dulcis (Mill.) D.A. Webb] cultivar 'Nonpareil'.</title>
        <authorList>
            <person name="D'Amico-Willman K.M."/>
            <person name="Ouma W.Z."/>
            <person name="Meulia T."/>
            <person name="Sideli G.M."/>
            <person name="Gradziel T.M."/>
            <person name="Fresnedo-Ramirez J."/>
        </authorList>
    </citation>
    <scope>NUCLEOTIDE SEQUENCE [LARGE SCALE GENOMIC DNA]</scope>
    <source>
        <strain evidence="4">Clone GOH B32 T37-40</strain>
    </source>
</reference>
<comment type="caution">
    <text evidence="4">The sequence shown here is derived from an EMBL/GenBank/DDBJ whole genome shotgun (WGS) entry which is preliminary data.</text>
</comment>
<proteinExistence type="predicted"/>
<dbReference type="PANTHER" id="PTHR24177">
    <property type="entry name" value="CASKIN"/>
    <property type="match status" value="1"/>
</dbReference>
<dbReference type="AlphaFoldDB" id="A0AAD4UU30"/>
<accession>A0AAD4UU30</accession>
<dbReference type="Proteomes" id="UP001054821">
    <property type="component" value="Chromosome 8"/>
</dbReference>
<keyword evidence="2" id="KW-0472">Membrane</keyword>
<keyword evidence="2" id="KW-0812">Transmembrane</keyword>
<dbReference type="EMBL" id="JAJFAZ020000008">
    <property type="protein sequence ID" value="KAI5312139.1"/>
    <property type="molecule type" value="Genomic_DNA"/>
</dbReference>
<dbReference type="Pfam" id="PF12796">
    <property type="entry name" value="Ank_2"/>
    <property type="match status" value="1"/>
</dbReference>
<dbReference type="Gene3D" id="1.25.40.20">
    <property type="entry name" value="Ankyrin repeat-containing domain"/>
    <property type="match status" value="2"/>
</dbReference>
<organism evidence="4 5">
    <name type="scientific">Prunus dulcis</name>
    <name type="common">Almond</name>
    <name type="synonym">Amygdalus dulcis</name>
    <dbReference type="NCBI Taxonomy" id="3755"/>
    <lineage>
        <taxon>Eukaryota</taxon>
        <taxon>Viridiplantae</taxon>
        <taxon>Streptophyta</taxon>
        <taxon>Embryophyta</taxon>
        <taxon>Tracheophyta</taxon>
        <taxon>Spermatophyta</taxon>
        <taxon>Magnoliopsida</taxon>
        <taxon>eudicotyledons</taxon>
        <taxon>Gunneridae</taxon>
        <taxon>Pentapetalae</taxon>
        <taxon>rosids</taxon>
        <taxon>fabids</taxon>
        <taxon>Rosales</taxon>
        <taxon>Rosaceae</taxon>
        <taxon>Amygdaloideae</taxon>
        <taxon>Amygdaleae</taxon>
        <taxon>Prunus</taxon>
    </lineage>
</organism>
<name>A0AAD4UU30_PRUDU</name>
<evidence type="ECO:0000259" key="3">
    <source>
        <dbReference type="Pfam" id="PF13962"/>
    </source>
</evidence>
<feature type="compositionally biased region" description="Basic and acidic residues" evidence="1">
    <location>
        <begin position="181"/>
        <end position="193"/>
    </location>
</feature>
<gene>
    <name evidence="4" type="ORF">L3X38_041312</name>
</gene>
<dbReference type="Pfam" id="PF13962">
    <property type="entry name" value="PGG"/>
    <property type="match status" value="1"/>
</dbReference>
<dbReference type="SUPFAM" id="SSF48403">
    <property type="entry name" value="Ankyrin repeat"/>
    <property type="match status" value="1"/>
</dbReference>
<dbReference type="SMART" id="SM00248">
    <property type="entry name" value="ANK"/>
    <property type="match status" value="5"/>
</dbReference>
<dbReference type="InterPro" id="IPR026961">
    <property type="entry name" value="PGG_dom"/>
</dbReference>
<dbReference type="GO" id="GO:0016020">
    <property type="term" value="C:membrane"/>
    <property type="evidence" value="ECO:0007669"/>
    <property type="project" value="TreeGrafter"/>
</dbReference>
<feature type="transmembrane region" description="Helical" evidence="2">
    <location>
        <begin position="595"/>
        <end position="617"/>
    </location>
</feature>